<comment type="caution">
    <text evidence="1">The sequence shown here is derived from an EMBL/GenBank/DDBJ whole genome shotgun (WGS) entry which is preliminary data.</text>
</comment>
<accession>A0AAV5IL45</accession>
<dbReference type="EMBL" id="BPVZ01000016">
    <property type="protein sequence ID" value="GKV00649.1"/>
    <property type="molecule type" value="Genomic_DNA"/>
</dbReference>
<evidence type="ECO:0000313" key="1">
    <source>
        <dbReference type="EMBL" id="GKV00649.1"/>
    </source>
</evidence>
<gene>
    <name evidence="1" type="ORF">SLEP1_g13312</name>
</gene>
<reference evidence="1 2" key="1">
    <citation type="journal article" date="2021" name="Commun. Biol.">
        <title>The genome of Shorea leprosula (Dipterocarpaceae) highlights the ecological relevance of drought in aseasonal tropical rainforests.</title>
        <authorList>
            <person name="Ng K.K.S."/>
            <person name="Kobayashi M.J."/>
            <person name="Fawcett J.A."/>
            <person name="Hatakeyama M."/>
            <person name="Paape T."/>
            <person name="Ng C.H."/>
            <person name="Ang C.C."/>
            <person name="Tnah L.H."/>
            <person name="Lee C.T."/>
            <person name="Nishiyama T."/>
            <person name="Sese J."/>
            <person name="O'Brien M.J."/>
            <person name="Copetti D."/>
            <person name="Mohd Noor M.I."/>
            <person name="Ong R.C."/>
            <person name="Putra M."/>
            <person name="Sireger I.Z."/>
            <person name="Indrioko S."/>
            <person name="Kosugi Y."/>
            <person name="Izuno A."/>
            <person name="Isagi Y."/>
            <person name="Lee S.L."/>
            <person name="Shimizu K.K."/>
        </authorList>
    </citation>
    <scope>NUCLEOTIDE SEQUENCE [LARGE SCALE GENOMIC DNA]</scope>
    <source>
        <strain evidence="1">214</strain>
    </source>
</reference>
<evidence type="ECO:0000313" key="2">
    <source>
        <dbReference type="Proteomes" id="UP001054252"/>
    </source>
</evidence>
<keyword evidence="2" id="KW-1185">Reference proteome</keyword>
<protein>
    <submittedName>
        <fullName evidence="1">Uncharacterized protein</fullName>
    </submittedName>
</protein>
<dbReference type="Proteomes" id="UP001054252">
    <property type="component" value="Unassembled WGS sequence"/>
</dbReference>
<sequence>MILNVAGPYAIWRTLPPQEKGWEWACREPKSEAQQTPYTCEKVPQMHKVRNLSNSHLIPQNLKIKS</sequence>
<dbReference type="AlphaFoldDB" id="A0AAV5IL45"/>
<organism evidence="1 2">
    <name type="scientific">Rubroshorea leprosula</name>
    <dbReference type="NCBI Taxonomy" id="152421"/>
    <lineage>
        <taxon>Eukaryota</taxon>
        <taxon>Viridiplantae</taxon>
        <taxon>Streptophyta</taxon>
        <taxon>Embryophyta</taxon>
        <taxon>Tracheophyta</taxon>
        <taxon>Spermatophyta</taxon>
        <taxon>Magnoliopsida</taxon>
        <taxon>eudicotyledons</taxon>
        <taxon>Gunneridae</taxon>
        <taxon>Pentapetalae</taxon>
        <taxon>rosids</taxon>
        <taxon>malvids</taxon>
        <taxon>Malvales</taxon>
        <taxon>Dipterocarpaceae</taxon>
        <taxon>Rubroshorea</taxon>
    </lineage>
</organism>
<name>A0AAV5IL45_9ROSI</name>
<proteinExistence type="predicted"/>